<dbReference type="GO" id="GO:0008884">
    <property type="term" value="F:glutathionylspermidine amidase activity"/>
    <property type="evidence" value="ECO:0007669"/>
    <property type="project" value="UniProtKB-EC"/>
</dbReference>
<evidence type="ECO:0000313" key="8">
    <source>
        <dbReference type="Proteomes" id="UP000502377"/>
    </source>
</evidence>
<evidence type="ECO:0000256" key="2">
    <source>
        <dbReference type="ARBA" id="ARBA00022723"/>
    </source>
</evidence>
<dbReference type="EMBL" id="CP012543">
    <property type="protein sequence ID" value="QCD47849.1"/>
    <property type="molecule type" value="Genomic_DNA"/>
</dbReference>
<keyword evidence="7" id="KW-0378">Hydrolase</keyword>
<dbReference type="AlphaFoldDB" id="A0A6G5QQE2"/>
<keyword evidence="1 7" id="KW-0436">Ligase</keyword>
<gene>
    <name evidence="7" type="primary">gss</name>
    <name evidence="7" type="ORF">CRECT_2260</name>
</gene>
<dbReference type="InterPro" id="IPR016185">
    <property type="entry name" value="PreATP-grasp_dom_sf"/>
</dbReference>
<dbReference type="GO" id="GO:0046872">
    <property type="term" value="F:metal ion binding"/>
    <property type="evidence" value="ECO:0007669"/>
    <property type="project" value="UniProtKB-KW"/>
</dbReference>
<sequence length="392" mass="44679">MINLKKISPLNNEFLREIGFTWHTDPDGSDYVADELVEVSESQAEAYYNAANELYDMFVAAAQHVIDNNLYHEVGIPFNLVDLVRESWENDVHWHLYGRFDLAGGLDGKPIKLIEFNADTPTAVFETAIIQWAALKFNRMDESAQFNDLYDALKQNFRRLVTLDEETESFNEHYEGWKILFSSVAGSSEDEQTVKLLQYIAEEAGFHTAFAYVDEVVFNDEEGVFFDGENYEYWFKLVPWEDIAVEEGELAIILKNIVQNQKAIILNPAYTLLFQSKGILKILWDLYPNHPLLLQASDRPIAGKKCVKKPVFGREGANVSVIEADGSISSQNGGDYGQNRAIYQEFYEFNKDAANNSYQAGVFFAYEACALGYRRGGEILDNYSKFVGHFIK</sequence>
<evidence type="ECO:0000259" key="6">
    <source>
        <dbReference type="Pfam" id="PF03738"/>
    </source>
</evidence>
<dbReference type="GO" id="GO:0005524">
    <property type="term" value="F:ATP binding"/>
    <property type="evidence" value="ECO:0007669"/>
    <property type="project" value="UniProtKB-KW"/>
</dbReference>
<organism evidence="7 8">
    <name type="scientific">Campylobacter rectus</name>
    <name type="common">Wolinella recta</name>
    <dbReference type="NCBI Taxonomy" id="203"/>
    <lineage>
        <taxon>Bacteria</taxon>
        <taxon>Pseudomonadati</taxon>
        <taxon>Campylobacterota</taxon>
        <taxon>Epsilonproteobacteria</taxon>
        <taxon>Campylobacterales</taxon>
        <taxon>Campylobacteraceae</taxon>
        <taxon>Campylobacter</taxon>
    </lineage>
</organism>
<dbReference type="InterPro" id="IPR005494">
    <property type="entry name" value="GSPS_pre-ATP-grasp-like_dom"/>
</dbReference>
<reference evidence="7 8" key="1">
    <citation type="submission" date="2016-07" db="EMBL/GenBank/DDBJ databases">
        <title>Comparative genomics of the Campylobacter concisus group.</title>
        <authorList>
            <person name="Miller W.G."/>
            <person name="Yee E."/>
            <person name="Chapman M.H."/>
            <person name="Huynh S."/>
            <person name="Bono J.L."/>
            <person name="On S.L.W."/>
            <person name="StLeger J."/>
            <person name="Foster G."/>
            <person name="Parker C.T."/>
        </authorList>
    </citation>
    <scope>NUCLEOTIDE SEQUENCE [LARGE SCALE GENOMIC DNA]</scope>
    <source>
        <strain evidence="7 8">ATCC 33238</strain>
    </source>
</reference>
<dbReference type="EC" id="3.5.1.78" evidence="7"/>
<keyword evidence="2" id="KW-0479">Metal-binding</keyword>
<accession>A0A6G5QQE2</accession>
<dbReference type="EC" id="6.3.1.8" evidence="7"/>
<evidence type="ECO:0000256" key="4">
    <source>
        <dbReference type="ARBA" id="ARBA00022840"/>
    </source>
</evidence>
<protein>
    <submittedName>
        <fullName evidence="7">Glutathionylspermidine amidase / glutathionylspermidine synthetase</fullName>
        <ecNumber evidence="7">3.5.1.78</ecNumber>
        <ecNumber evidence="7">6.3.1.8</ecNumber>
    </submittedName>
</protein>
<dbReference type="Gene3D" id="3.30.1490.330">
    <property type="match status" value="1"/>
</dbReference>
<evidence type="ECO:0000256" key="1">
    <source>
        <dbReference type="ARBA" id="ARBA00022598"/>
    </source>
</evidence>
<evidence type="ECO:0000313" key="7">
    <source>
        <dbReference type="EMBL" id="QCD47849.1"/>
    </source>
</evidence>
<dbReference type="SUPFAM" id="SSF52440">
    <property type="entry name" value="PreATP-grasp domain"/>
    <property type="match status" value="1"/>
</dbReference>
<keyword evidence="4" id="KW-0067">ATP-binding</keyword>
<keyword evidence="3" id="KW-0547">Nucleotide-binding</keyword>
<dbReference type="GO" id="GO:0008885">
    <property type="term" value="F:glutathionylspermidine synthase activity"/>
    <property type="evidence" value="ECO:0007669"/>
    <property type="project" value="UniProtKB-EC"/>
</dbReference>
<dbReference type="RefSeq" id="WP_002944913.1">
    <property type="nucleotide sequence ID" value="NZ_CP012543.1"/>
</dbReference>
<dbReference type="Proteomes" id="UP000502377">
    <property type="component" value="Chromosome"/>
</dbReference>
<evidence type="ECO:0000256" key="3">
    <source>
        <dbReference type="ARBA" id="ARBA00022741"/>
    </source>
</evidence>
<evidence type="ECO:0000256" key="5">
    <source>
        <dbReference type="ARBA" id="ARBA00022842"/>
    </source>
</evidence>
<proteinExistence type="predicted"/>
<feature type="domain" description="Glutathionylspermidine synthase pre-ATP-grasp-like" evidence="6">
    <location>
        <begin position="13"/>
        <end position="391"/>
    </location>
</feature>
<dbReference type="Pfam" id="PF03738">
    <property type="entry name" value="GSP_synth"/>
    <property type="match status" value="1"/>
</dbReference>
<keyword evidence="5" id="KW-0460">Magnesium</keyword>
<dbReference type="KEGG" id="crx:CRECT_2260"/>
<dbReference type="SUPFAM" id="SSF56059">
    <property type="entry name" value="Glutathione synthetase ATP-binding domain-like"/>
    <property type="match status" value="1"/>
</dbReference>
<name>A0A6G5QQE2_CAMRE</name>